<keyword evidence="1" id="KW-0472">Membrane</keyword>
<name>A0A410QGZ2_9FIRM</name>
<feature type="transmembrane region" description="Helical" evidence="1">
    <location>
        <begin position="17"/>
        <end position="39"/>
    </location>
</feature>
<gene>
    <name evidence="3" type="ORF">EQM13_17240</name>
</gene>
<dbReference type="AlphaFoldDB" id="A0A410QGZ2"/>
<keyword evidence="1" id="KW-0812">Transmembrane</keyword>
<evidence type="ECO:0000259" key="2">
    <source>
        <dbReference type="Pfam" id="PF12773"/>
    </source>
</evidence>
<feature type="transmembrane region" description="Helical" evidence="1">
    <location>
        <begin position="235"/>
        <end position="255"/>
    </location>
</feature>
<accession>A0A410QGZ2</accession>
<evidence type="ECO:0000313" key="4">
    <source>
        <dbReference type="Proteomes" id="UP000287969"/>
    </source>
</evidence>
<evidence type="ECO:0000256" key="1">
    <source>
        <dbReference type="SAM" id="Phobius"/>
    </source>
</evidence>
<dbReference type="KEGG" id="spoa:EQM13_17240"/>
<feature type="transmembrane region" description="Helical" evidence="1">
    <location>
        <begin position="199"/>
        <end position="223"/>
    </location>
</feature>
<proteinExistence type="predicted"/>
<reference evidence="4" key="1">
    <citation type="submission" date="2019-01" db="EMBL/GenBank/DDBJ databases">
        <title>Draft genomes of a novel of Sporanaerobacter strains.</title>
        <authorList>
            <person name="Ma S."/>
        </authorList>
    </citation>
    <scope>NUCLEOTIDE SEQUENCE [LARGE SCALE GENOMIC DNA]</scope>
    <source>
        <strain evidence="4">NJN-17</strain>
    </source>
</reference>
<organism evidence="3 4">
    <name type="scientific">Acidilutibacter cellobiosedens</name>
    <dbReference type="NCBI Taxonomy" id="2507161"/>
    <lineage>
        <taxon>Bacteria</taxon>
        <taxon>Bacillati</taxon>
        <taxon>Bacillota</taxon>
        <taxon>Tissierellia</taxon>
        <taxon>Tissierellales</taxon>
        <taxon>Acidilutibacteraceae</taxon>
        <taxon>Acidilutibacter</taxon>
    </lineage>
</organism>
<dbReference type="InterPro" id="IPR025874">
    <property type="entry name" value="DZR"/>
</dbReference>
<dbReference type="Proteomes" id="UP000287969">
    <property type="component" value="Chromosome"/>
</dbReference>
<dbReference type="Pfam" id="PF12773">
    <property type="entry name" value="DZR"/>
    <property type="match status" value="1"/>
</dbReference>
<sequence>MNRFDIFAEKFNFKRAVIIYLIAAILTGILSAGFLAYTFRDKITFVYKYHRINEKANDNKIGFENLEPELINLANSSSDIVDILILNRQNQILFSAKNSNLSKNGILDLAEISGKKSHFLADQKNSNVYFRLMKGDKLKFSMAMLGIENEVEQEYADYYFYEKNYNVKKVYLLSYITDKLSGDKVYFISDIRPIVNGEFYVKIVAVLAILFFMLYWVLLAFWVYAQALKSKLNSAMWGIITLFTNLAGLFVFLIYRQGHQTCYKCGALQNKSNLYCTFCGTRLGFVCKKCNTIVSEKDNYCKNCGSVLKGERKQNE</sequence>
<keyword evidence="4" id="KW-1185">Reference proteome</keyword>
<dbReference type="EMBL" id="CP035282">
    <property type="protein sequence ID" value="QAT63185.1"/>
    <property type="molecule type" value="Genomic_DNA"/>
</dbReference>
<feature type="domain" description="DZANK-type" evidence="2">
    <location>
        <begin position="262"/>
        <end position="305"/>
    </location>
</feature>
<dbReference type="OrthoDB" id="1826420at2"/>
<evidence type="ECO:0000313" key="3">
    <source>
        <dbReference type="EMBL" id="QAT63185.1"/>
    </source>
</evidence>
<keyword evidence="1" id="KW-1133">Transmembrane helix</keyword>
<protein>
    <submittedName>
        <fullName evidence="3">Zinc ribbon domain-containing protein</fullName>
    </submittedName>
</protein>
<dbReference type="RefSeq" id="WP_128753345.1">
    <property type="nucleotide sequence ID" value="NZ_CP035282.1"/>
</dbReference>